<gene>
    <name evidence="16" type="ORF">ACFPM4_17470</name>
</gene>
<comment type="catalytic activity">
    <reaction evidence="1">
        <text>ATP + protein L-histidine = ADP + protein N-phospho-L-histidine.</text>
        <dbReference type="EC" id="2.7.13.3"/>
    </reaction>
</comment>
<proteinExistence type="predicted"/>
<keyword evidence="6" id="KW-0808">Transferase</keyword>
<dbReference type="Gene3D" id="3.30.565.10">
    <property type="entry name" value="Histidine kinase-like ATPase, C-terminal domain"/>
    <property type="match status" value="1"/>
</dbReference>
<dbReference type="GO" id="GO:0016301">
    <property type="term" value="F:kinase activity"/>
    <property type="evidence" value="ECO:0007669"/>
    <property type="project" value="UniProtKB-KW"/>
</dbReference>
<dbReference type="InterPro" id="IPR004358">
    <property type="entry name" value="Sig_transdc_His_kin-like_C"/>
</dbReference>
<name>A0ABW0LL31_9BACI</name>
<evidence type="ECO:0000313" key="16">
    <source>
        <dbReference type="EMBL" id="MFC5466515.1"/>
    </source>
</evidence>
<organism evidence="16 17">
    <name type="scientific">Lederbergia graminis</name>
    <dbReference type="NCBI Taxonomy" id="735518"/>
    <lineage>
        <taxon>Bacteria</taxon>
        <taxon>Bacillati</taxon>
        <taxon>Bacillota</taxon>
        <taxon>Bacilli</taxon>
        <taxon>Bacillales</taxon>
        <taxon>Bacillaceae</taxon>
        <taxon>Lederbergia</taxon>
    </lineage>
</organism>
<protein>
    <recommendedName>
        <fullName evidence="3">histidine kinase</fullName>
        <ecNumber evidence="3">2.7.13.3</ecNumber>
    </recommendedName>
</protein>
<feature type="transmembrane region" description="Helical" evidence="14">
    <location>
        <begin position="34"/>
        <end position="53"/>
    </location>
</feature>
<keyword evidence="8" id="KW-0547">Nucleotide-binding</keyword>
<evidence type="ECO:0000256" key="2">
    <source>
        <dbReference type="ARBA" id="ARBA00004651"/>
    </source>
</evidence>
<evidence type="ECO:0000256" key="4">
    <source>
        <dbReference type="ARBA" id="ARBA00022475"/>
    </source>
</evidence>
<dbReference type="Pfam" id="PF00512">
    <property type="entry name" value="HisKA"/>
    <property type="match status" value="1"/>
</dbReference>
<feature type="domain" description="Histidine kinase" evidence="15">
    <location>
        <begin position="119"/>
        <end position="332"/>
    </location>
</feature>
<evidence type="ECO:0000313" key="17">
    <source>
        <dbReference type="Proteomes" id="UP001596147"/>
    </source>
</evidence>
<keyword evidence="13 14" id="KW-0472">Membrane</keyword>
<comment type="caution">
    <text evidence="16">The sequence shown here is derived from an EMBL/GenBank/DDBJ whole genome shotgun (WGS) entry which is preliminary data.</text>
</comment>
<dbReference type="SUPFAM" id="SSF47384">
    <property type="entry name" value="Homodimeric domain of signal transducing histidine kinase"/>
    <property type="match status" value="1"/>
</dbReference>
<keyword evidence="5" id="KW-0597">Phosphoprotein</keyword>
<dbReference type="Gene3D" id="1.10.287.130">
    <property type="match status" value="1"/>
</dbReference>
<accession>A0ABW0LL31</accession>
<evidence type="ECO:0000256" key="13">
    <source>
        <dbReference type="ARBA" id="ARBA00023136"/>
    </source>
</evidence>
<dbReference type="EC" id="2.7.13.3" evidence="3"/>
<evidence type="ECO:0000256" key="10">
    <source>
        <dbReference type="ARBA" id="ARBA00022840"/>
    </source>
</evidence>
<keyword evidence="12" id="KW-0902">Two-component regulatory system</keyword>
<dbReference type="Pfam" id="PF02518">
    <property type="entry name" value="HATPase_c"/>
    <property type="match status" value="1"/>
</dbReference>
<dbReference type="InterPro" id="IPR036097">
    <property type="entry name" value="HisK_dim/P_sf"/>
</dbReference>
<dbReference type="SUPFAM" id="SSF55874">
    <property type="entry name" value="ATPase domain of HSP90 chaperone/DNA topoisomerase II/histidine kinase"/>
    <property type="match status" value="1"/>
</dbReference>
<dbReference type="SMART" id="SM00387">
    <property type="entry name" value="HATPase_c"/>
    <property type="match status" value="1"/>
</dbReference>
<dbReference type="Gene3D" id="6.10.340.10">
    <property type="match status" value="1"/>
</dbReference>
<dbReference type="PRINTS" id="PR00344">
    <property type="entry name" value="BCTRLSENSOR"/>
</dbReference>
<keyword evidence="9 16" id="KW-0418">Kinase</keyword>
<dbReference type="InterPro" id="IPR003594">
    <property type="entry name" value="HATPase_dom"/>
</dbReference>
<evidence type="ECO:0000256" key="11">
    <source>
        <dbReference type="ARBA" id="ARBA00022989"/>
    </source>
</evidence>
<dbReference type="InterPro" id="IPR005467">
    <property type="entry name" value="His_kinase_dom"/>
</dbReference>
<dbReference type="SMART" id="SM00388">
    <property type="entry name" value="HisKA"/>
    <property type="match status" value="1"/>
</dbReference>
<evidence type="ECO:0000256" key="5">
    <source>
        <dbReference type="ARBA" id="ARBA00022553"/>
    </source>
</evidence>
<evidence type="ECO:0000259" key="15">
    <source>
        <dbReference type="PROSITE" id="PS50109"/>
    </source>
</evidence>
<dbReference type="CDD" id="cd00082">
    <property type="entry name" value="HisKA"/>
    <property type="match status" value="1"/>
</dbReference>
<dbReference type="PANTHER" id="PTHR45528:SF1">
    <property type="entry name" value="SENSOR HISTIDINE KINASE CPXA"/>
    <property type="match status" value="1"/>
</dbReference>
<dbReference type="InterPro" id="IPR050398">
    <property type="entry name" value="HssS/ArlS-like"/>
</dbReference>
<dbReference type="EMBL" id="JBHSMC010000027">
    <property type="protein sequence ID" value="MFC5466515.1"/>
    <property type="molecule type" value="Genomic_DNA"/>
</dbReference>
<evidence type="ECO:0000256" key="6">
    <source>
        <dbReference type="ARBA" id="ARBA00022679"/>
    </source>
</evidence>
<reference evidence="17" key="1">
    <citation type="journal article" date="2019" name="Int. J. Syst. Evol. Microbiol.">
        <title>The Global Catalogue of Microorganisms (GCM) 10K type strain sequencing project: providing services to taxonomists for standard genome sequencing and annotation.</title>
        <authorList>
            <consortium name="The Broad Institute Genomics Platform"/>
            <consortium name="The Broad Institute Genome Sequencing Center for Infectious Disease"/>
            <person name="Wu L."/>
            <person name="Ma J."/>
        </authorList>
    </citation>
    <scope>NUCLEOTIDE SEQUENCE [LARGE SCALE GENOMIC DNA]</scope>
    <source>
        <strain evidence="17">CGMCC 1.12237</strain>
    </source>
</reference>
<keyword evidence="17" id="KW-1185">Reference proteome</keyword>
<dbReference type="RefSeq" id="WP_382354673.1">
    <property type="nucleotide sequence ID" value="NZ_JBHSMC010000027.1"/>
</dbReference>
<keyword evidence="4" id="KW-1003">Cell membrane</keyword>
<evidence type="ECO:0000256" key="9">
    <source>
        <dbReference type="ARBA" id="ARBA00022777"/>
    </source>
</evidence>
<evidence type="ECO:0000256" key="12">
    <source>
        <dbReference type="ARBA" id="ARBA00023012"/>
    </source>
</evidence>
<dbReference type="PANTHER" id="PTHR45528">
    <property type="entry name" value="SENSOR HISTIDINE KINASE CPXA"/>
    <property type="match status" value="1"/>
</dbReference>
<evidence type="ECO:0000256" key="3">
    <source>
        <dbReference type="ARBA" id="ARBA00012438"/>
    </source>
</evidence>
<keyword evidence="7 14" id="KW-0812">Transmembrane</keyword>
<keyword evidence="11 14" id="KW-1133">Transmembrane helix</keyword>
<evidence type="ECO:0000256" key="14">
    <source>
        <dbReference type="SAM" id="Phobius"/>
    </source>
</evidence>
<dbReference type="InterPro" id="IPR036890">
    <property type="entry name" value="HATPase_C_sf"/>
</dbReference>
<evidence type="ECO:0000256" key="8">
    <source>
        <dbReference type="ARBA" id="ARBA00022741"/>
    </source>
</evidence>
<comment type="subcellular location">
    <subcellularLocation>
        <location evidence="2">Cell membrane</location>
        <topology evidence="2">Multi-pass membrane protein</topology>
    </subcellularLocation>
</comment>
<dbReference type="InterPro" id="IPR003661">
    <property type="entry name" value="HisK_dim/P_dom"/>
</dbReference>
<evidence type="ECO:0000256" key="7">
    <source>
        <dbReference type="ARBA" id="ARBA00022692"/>
    </source>
</evidence>
<keyword evidence="10" id="KW-0067">ATP-binding</keyword>
<dbReference type="Proteomes" id="UP001596147">
    <property type="component" value="Unassembled WGS sequence"/>
</dbReference>
<sequence length="333" mass="37505">MLRNREVQIFLLVTVSIGIIITIIASIFSTAAAIFSAFTSILLITAAIIFTRWRYREIEKLASYLRKISSGDYTLDIRDNFEGELSILKSDIYKVTKMLSEQRALLQQDKLMLTDAISDISHQLKTPLTSMMVMADLLSDSNLPDEKRTEFTNNIRIQLERIEWLVSSLLKLSKIDAGTAQFKKERVEVKSLIQKALKPILIPIDIKEQKLSITGDASVSFLGDVNWTTEALINILKNCVEHTQDGGEIMISFSENALFTEIIITDSGKGIPREDLPYIFKRFFKGKNASDESIGIGLAMAHSIITSQNGTIEVKSDENVGTEFHIKFYKQVI</sequence>
<feature type="transmembrane region" description="Helical" evidence="14">
    <location>
        <begin position="7"/>
        <end position="28"/>
    </location>
</feature>
<evidence type="ECO:0000256" key="1">
    <source>
        <dbReference type="ARBA" id="ARBA00000085"/>
    </source>
</evidence>
<dbReference type="PROSITE" id="PS50109">
    <property type="entry name" value="HIS_KIN"/>
    <property type="match status" value="1"/>
</dbReference>